<dbReference type="EMBL" id="BAABAJ010000011">
    <property type="protein sequence ID" value="GAA3925392.1"/>
    <property type="molecule type" value="Genomic_DNA"/>
</dbReference>
<dbReference type="RefSeq" id="WP_345284410.1">
    <property type="nucleotide sequence ID" value="NZ_BAABAJ010000011.1"/>
</dbReference>
<dbReference type="Proteomes" id="UP001501000">
    <property type="component" value="Unassembled WGS sequence"/>
</dbReference>
<sequence length="124" mass="13944">MPETDSYLRADVFTLLVDTDFRLRPDTGTFSHYDGRPFTDEEQATVLLANRDELEATLEVRLLIDTEIQKKVGTAGLNIVLAPYDDQPNEDFTLGDVITHRPQDGPSDIERLAYVMNGFVPDGQ</sequence>
<proteinExistence type="predicted"/>
<gene>
    <name evidence="1" type="ORF">GCM10022244_38580</name>
</gene>
<evidence type="ECO:0000313" key="2">
    <source>
        <dbReference type="Proteomes" id="UP001501000"/>
    </source>
</evidence>
<comment type="caution">
    <text evidence="1">The sequence shown here is derived from an EMBL/GenBank/DDBJ whole genome shotgun (WGS) entry which is preliminary data.</text>
</comment>
<evidence type="ECO:0000313" key="1">
    <source>
        <dbReference type="EMBL" id="GAA3925392.1"/>
    </source>
</evidence>
<organism evidence="1 2">
    <name type="scientific">Streptomyces gulbargensis</name>
    <dbReference type="NCBI Taxonomy" id="364901"/>
    <lineage>
        <taxon>Bacteria</taxon>
        <taxon>Bacillati</taxon>
        <taxon>Actinomycetota</taxon>
        <taxon>Actinomycetes</taxon>
        <taxon>Kitasatosporales</taxon>
        <taxon>Streptomycetaceae</taxon>
        <taxon>Streptomyces</taxon>
    </lineage>
</organism>
<keyword evidence="2" id="KW-1185">Reference proteome</keyword>
<protein>
    <submittedName>
        <fullName evidence="1">Uncharacterized protein</fullName>
    </submittedName>
</protein>
<reference evidence="2" key="1">
    <citation type="journal article" date="2019" name="Int. J. Syst. Evol. Microbiol.">
        <title>The Global Catalogue of Microorganisms (GCM) 10K type strain sequencing project: providing services to taxonomists for standard genome sequencing and annotation.</title>
        <authorList>
            <consortium name="The Broad Institute Genomics Platform"/>
            <consortium name="The Broad Institute Genome Sequencing Center for Infectious Disease"/>
            <person name="Wu L."/>
            <person name="Ma J."/>
        </authorList>
    </citation>
    <scope>NUCLEOTIDE SEQUENCE [LARGE SCALE GENOMIC DNA]</scope>
    <source>
        <strain evidence="2">JCM 16956</strain>
    </source>
</reference>
<name>A0ABP7MNV7_9ACTN</name>
<accession>A0ABP7MNV7</accession>